<dbReference type="AlphaFoldDB" id="A0A388JQL7"/>
<evidence type="ECO:0000259" key="2">
    <source>
        <dbReference type="PROSITE" id="PS50994"/>
    </source>
</evidence>
<dbReference type="PROSITE" id="PS50994">
    <property type="entry name" value="INTEGRASE"/>
    <property type="match status" value="1"/>
</dbReference>
<feature type="domain" description="Integrase catalytic" evidence="2">
    <location>
        <begin position="1"/>
        <end position="58"/>
    </location>
</feature>
<dbReference type="InterPro" id="IPR001584">
    <property type="entry name" value="Integrase_cat-core"/>
</dbReference>
<feature type="compositionally biased region" description="Basic and acidic residues" evidence="1">
    <location>
        <begin position="244"/>
        <end position="259"/>
    </location>
</feature>
<dbReference type="GO" id="GO:0003676">
    <property type="term" value="F:nucleic acid binding"/>
    <property type="evidence" value="ECO:0007669"/>
    <property type="project" value="InterPro"/>
</dbReference>
<dbReference type="SUPFAM" id="SSF53098">
    <property type="entry name" value="Ribonuclease H-like"/>
    <property type="match status" value="1"/>
</dbReference>
<dbReference type="Gramene" id="GBG60085">
    <property type="protein sequence ID" value="GBG60085"/>
    <property type="gene ID" value="CBR_g416"/>
</dbReference>
<reference evidence="3 4" key="1">
    <citation type="journal article" date="2018" name="Cell">
        <title>The Chara Genome: Secondary Complexity and Implications for Plant Terrestrialization.</title>
        <authorList>
            <person name="Nishiyama T."/>
            <person name="Sakayama H."/>
            <person name="Vries J.D."/>
            <person name="Buschmann H."/>
            <person name="Saint-Marcoux D."/>
            <person name="Ullrich K.K."/>
            <person name="Haas F.B."/>
            <person name="Vanderstraeten L."/>
            <person name="Becker D."/>
            <person name="Lang D."/>
            <person name="Vosolsobe S."/>
            <person name="Rombauts S."/>
            <person name="Wilhelmsson P.K.I."/>
            <person name="Janitza P."/>
            <person name="Kern R."/>
            <person name="Heyl A."/>
            <person name="Rumpler F."/>
            <person name="Villalobos L.I.A.C."/>
            <person name="Clay J.M."/>
            <person name="Skokan R."/>
            <person name="Toyoda A."/>
            <person name="Suzuki Y."/>
            <person name="Kagoshima H."/>
            <person name="Schijlen E."/>
            <person name="Tajeshwar N."/>
            <person name="Catarino B."/>
            <person name="Hetherington A.J."/>
            <person name="Saltykova A."/>
            <person name="Bonnot C."/>
            <person name="Breuninger H."/>
            <person name="Symeonidi A."/>
            <person name="Radhakrishnan G.V."/>
            <person name="Van Nieuwerburgh F."/>
            <person name="Deforce D."/>
            <person name="Chang C."/>
            <person name="Karol K.G."/>
            <person name="Hedrich R."/>
            <person name="Ulvskov P."/>
            <person name="Glockner G."/>
            <person name="Delwiche C.F."/>
            <person name="Petrasek J."/>
            <person name="Van de Peer Y."/>
            <person name="Friml J."/>
            <person name="Beilby M."/>
            <person name="Dolan L."/>
            <person name="Kohara Y."/>
            <person name="Sugano S."/>
            <person name="Fujiyama A."/>
            <person name="Delaux P.-M."/>
            <person name="Quint M."/>
            <person name="TheiBen G."/>
            <person name="Hagemann M."/>
            <person name="Harholt J."/>
            <person name="Dunand C."/>
            <person name="Zachgo S."/>
            <person name="Langdale J."/>
            <person name="Maumus F."/>
            <person name="Straeten D.V.D."/>
            <person name="Gould S.B."/>
            <person name="Rensing S.A."/>
        </authorList>
    </citation>
    <scope>NUCLEOTIDE SEQUENCE [LARGE SCALE GENOMIC DNA]</scope>
    <source>
        <strain evidence="3 4">S276</strain>
    </source>
</reference>
<dbReference type="InterPro" id="IPR012337">
    <property type="entry name" value="RNaseH-like_sf"/>
</dbReference>
<evidence type="ECO:0000313" key="4">
    <source>
        <dbReference type="Proteomes" id="UP000265515"/>
    </source>
</evidence>
<evidence type="ECO:0000313" key="3">
    <source>
        <dbReference type="EMBL" id="GBG60085.1"/>
    </source>
</evidence>
<dbReference type="Proteomes" id="UP000265515">
    <property type="component" value="Unassembled WGS sequence"/>
</dbReference>
<feature type="region of interest" description="Disordered" evidence="1">
    <location>
        <begin position="189"/>
        <end position="273"/>
    </location>
</feature>
<name>A0A388JQL7_CHABU</name>
<dbReference type="GO" id="GO:0015074">
    <property type="term" value="P:DNA integration"/>
    <property type="evidence" value="ECO:0007669"/>
    <property type="project" value="InterPro"/>
</dbReference>
<feature type="compositionally biased region" description="Acidic residues" evidence="1">
    <location>
        <begin position="189"/>
        <end position="211"/>
    </location>
</feature>
<dbReference type="InterPro" id="IPR036397">
    <property type="entry name" value="RNaseH_sf"/>
</dbReference>
<evidence type="ECO:0000256" key="1">
    <source>
        <dbReference type="SAM" id="MobiDB-lite"/>
    </source>
</evidence>
<organism evidence="3 4">
    <name type="scientific">Chara braunii</name>
    <name type="common">Braun's stonewort</name>
    <dbReference type="NCBI Taxonomy" id="69332"/>
    <lineage>
        <taxon>Eukaryota</taxon>
        <taxon>Viridiplantae</taxon>
        <taxon>Streptophyta</taxon>
        <taxon>Charophyceae</taxon>
        <taxon>Charales</taxon>
        <taxon>Characeae</taxon>
        <taxon>Chara</taxon>
    </lineage>
</organism>
<proteinExistence type="predicted"/>
<dbReference type="EMBL" id="BFEA01000008">
    <property type="protein sequence ID" value="GBG60085.1"/>
    <property type="molecule type" value="Genomic_DNA"/>
</dbReference>
<dbReference type="Gene3D" id="3.30.420.10">
    <property type="entry name" value="Ribonuclease H-like superfamily/Ribonuclease H"/>
    <property type="match status" value="1"/>
</dbReference>
<comment type="caution">
    <text evidence="3">The sequence shown here is derived from an EMBL/GenBank/DDBJ whole genome shotgun (WGS) entry which is preliminary data.</text>
</comment>
<gene>
    <name evidence="3" type="ORF">CBR_g416</name>
</gene>
<sequence length="273" mass="30455">MHQDTEEILTDNGAEFRGEVLRNLVLHGVSIRNTAPHMSQSNGMVENANRVIKTALRSPEVEGGEVSDDEVELLIVQAWWTATEGEVLGILFGKVEDGHLDAITDEVLVFLVQLVDDLPLDIRSRCDEKPTTDVLTRTLASHLLWSMCTELDGDNCFYPSPSHYLEIDVTDLTQWDPFIRRGNAIEANYEEEEEGEESEEEESGTNQDDLDYIGSKEEESGSEEGGAQEPSVHPPRSGEEEEAEAQRRQETEEGKRSVEESEGPPPQLLLGHP</sequence>
<keyword evidence="4" id="KW-1185">Reference proteome</keyword>
<protein>
    <recommendedName>
        <fullName evidence="2">Integrase catalytic domain-containing protein</fullName>
    </recommendedName>
</protein>
<accession>A0A388JQL7</accession>